<comment type="caution">
    <text evidence="2">The sequence shown here is derived from an EMBL/GenBank/DDBJ whole genome shotgun (WGS) entry which is preliminary data.</text>
</comment>
<evidence type="ECO:0000256" key="1">
    <source>
        <dbReference type="SAM" id="MobiDB-lite"/>
    </source>
</evidence>
<reference evidence="2 3" key="1">
    <citation type="journal article" date="2019" name="Nat. Microbiol.">
        <title>Mediterranean grassland soil C-N compound turnover is dependent on rainfall and depth, and is mediated by genomically divergent microorganisms.</title>
        <authorList>
            <person name="Diamond S."/>
            <person name="Andeer P.F."/>
            <person name="Li Z."/>
            <person name="Crits-Christoph A."/>
            <person name="Burstein D."/>
            <person name="Anantharaman K."/>
            <person name="Lane K.R."/>
            <person name="Thomas B.C."/>
            <person name="Pan C."/>
            <person name="Northen T.R."/>
            <person name="Banfield J.F."/>
        </authorList>
    </citation>
    <scope>NUCLEOTIDE SEQUENCE [LARGE SCALE GENOMIC DNA]</scope>
    <source>
        <strain evidence="2">WS_9</strain>
    </source>
</reference>
<gene>
    <name evidence="2" type="ORF">E6K79_02295</name>
</gene>
<accession>A0A538TT10</accession>
<proteinExistence type="predicted"/>
<evidence type="ECO:0000313" key="2">
    <source>
        <dbReference type="EMBL" id="TMQ66756.1"/>
    </source>
</evidence>
<sequence length="231" mass="26135">MAQRSIADTVETKATNPPQVPYDSIQPPPSPEHTKSAGKAFLYNLAVPGAGHLYAGYKRGWVNIGVEGLSWITYFYYRDRGHTKEDEFQAYADDHWDYARWISQCGCGGSPEDSLIRGFRDNNRQQYYEDIGKISTYFGGWQDYNASTKESADRRFYRGIRNDSNNFLKNANYALAAAFVNRIVSAVDVLRLVKKKGRGVELGGDTSLFIRLHSKPFNRDNGIGVQLSKRI</sequence>
<dbReference type="AlphaFoldDB" id="A0A538TT10"/>
<evidence type="ECO:0008006" key="4">
    <source>
        <dbReference type="Google" id="ProtNLM"/>
    </source>
</evidence>
<dbReference type="Proteomes" id="UP000317691">
    <property type="component" value="Unassembled WGS sequence"/>
</dbReference>
<organism evidence="2 3">
    <name type="scientific">Eiseniibacteriota bacterium</name>
    <dbReference type="NCBI Taxonomy" id="2212470"/>
    <lineage>
        <taxon>Bacteria</taxon>
        <taxon>Candidatus Eiseniibacteriota</taxon>
    </lineage>
</organism>
<name>A0A538TT10_UNCEI</name>
<dbReference type="EMBL" id="VBOZ01000008">
    <property type="protein sequence ID" value="TMQ66756.1"/>
    <property type="molecule type" value="Genomic_DNA"/>
</dbReference>
<evidence type="ECO:0000313" key="3">
    <source>
        <dbReference type="Proteomes" id="UP000317691"/>
    </source>
</evidence>
<feature type="region of interest" description="Disordered" evidence="1">
    <location>
        <begin position="1"/>
        <end position="35"/>
    </location>
</feature>
<protein>
    <recommendedName>
        <fullName evidence="4">DUF5683 domain-containing protein</fullName>
    </recommendedName>
</protein>